<evidence type="ECO:0000256" key="1">
    <source>
        <dbReference type="ARBA" id="ARBA00004370"/>
    </source>
</evidence>
<dbReference type="CDD" id="cd06662">
    <property type="entry name" value="SURF1"/>
    <property type="match status" value="1"/>
</dbReference>
<name>A0A8J3GYS2_9RHOB</name>
<keyword evidence="8" id="KW-1185">Reference proteome</keyword>
<dbReference type="GO" id="GO:0005886">
    <property type="term" value="C:plasma membrane"/>
    <property type="evidence" value="ECO:0007669"/>
    <property type="project" value="UniProtKB-SubCell"/>
</dbReference>
<keyword evidence="6" id="KW-1003">Cell membrane</keyword>
<evidence type="ECO:0000256" key="3">
    <source>
        <dbReference type="ARBA" id="ARBA00022692"/>
    </source>
</evidence>
<accession>A0A8J3GYS2</accession>
<dbReference type="InterPro" id="IPR045214">
    <property type="entry name" value="Surf1/Surf4"/>
</dbReference>
<keyword evidence="4 6" id="KW-1133">Transmembrane helix</keyword>
<evidence type="ECO:0000256" key="5">
    <source>
        <dbReference type="ARBA" id="ARBA00023136"/>
    </source>
</evidence>
<comment type="subcellular location">
    <subcellularLocation>
        <location evidence="6">Cell membrane</location>
        <topology evidence="6">Multi-pass membrane protein</topology>
    </subcellularLocation>
    <subcellularLocation>
        <location evidence="1">Membrane</location>
    </subcellularLocation>
</comment>
<comment type="caution">
    <text evidence="6">Lacks conserved residue(s) required for the propagation of feature annotation.</text>
</comment>
<keyword evidence="3 6" id="KW-0812">Transmembrane</keyword>
<feature type="transmembrane region" description="Helical" evidence="6">
    <location>
        <begin position="195"/>
        <end position="215"/>
    </location>
</feature>
<reference evidence="7" key="1">
    <citation type="journal article" date="2014" name="Int. J. Syst. Evol. Microbiol.">
        <title>Complete genome sequence of Corynebacterium casei LMG S-19264T (=DSM 44701T), isolated from a smear-ripened cheese.</title>
        <authorList>
            <consortium name="US DOE Joint Genome Institute (JGI-PGF)"/>
            <person name="Walter F."/>
            <person name="Albersmeier A."/>
            <person name="Kalinowski J."/>
            <person name="Ruckert C."/>
        </authorList>
    </citation>
    <scope>NUCLEOTIDE SEQUENCE</scope>
    <source>
        <strain evidence="7">KCTC 42650</strain>
    </source>
</reference>
<evidence type="ECO:0000256" key="2">
    <source>
        <dbReference type="ARBA" id="ARBA00007165"/>
    </source>
</evidence>
<evidence type="ECO:0000313" key="7">
    <source>
        <dbReference type="EMBL" id="GHF54052.1"/>
    </source>
</evidence>
<dbReference type="EMBL" id="BNCJ01000007">
    <property type="protein sequence ID" value="GHF54052.1"/>
    <property type="molecule type" value="Genomic_DNA"/>
</dbReference>
<sequence>MKRLLFLLIIGLAGAATLVSLGVWQIQRLEWKQALLAEIDARIGAAPVDLPASPDPEQDRYLAVRVEGTILQGELFVLVSRKQVGPGFRVIAPLQTADGRRILLDRGFIRDDARGVVRRLGPVEVEGNLHWPAETDSYTPEPERATETWFARDVDAMAAALDTEPVMLVAKSETDPGVSPMPVDSAAIPNDHLQYAITWFSLAAIWIGMTGHFLWRTRARRQT</sequence>
<dbReference type="RefSeq" id="WP_189680608.1">
    <property type="nucleotide sequence ID" value="NZ_BNCJ01000007.1"/>
</dbReference>
<evidence type="ECO:0000256" key="4">
    <source>
        <dbReference type="ARBA" id="ARBA00022989"/>
    </source>
</evidence>
<proteinExistence type="inferred from homology"/>
<protein>
    <recommendedName>
        <fullName evidence="6">SURF1-like protein</fullName>
    </recommendedName>
</protein>
<reference evidence="7" key="2">
    <citation type="submission" date="2020-09" db="EMBL/GenBank/DDBJ databases">
        <authorList>
            <person name="Sun Q."/>
            <person name="Kim S."/>
        </authorList>
    </citation>
    <scope>NUCLEOTIDE SEQUENCE</scope>
    <source>
        <strain evidence="7">KCTC 42650</strain>
    </source>
</reference>
<dbReference type="Pfam" id="PF02104">
    <property type="entry name" value="SURF1"/>
    <property type="match status" value="1"/>
</dbReference>
<evidence type="ECO:0000313" key="8">
    <source>
        <dbReference type="Proteomes" id="UP000626220"/>
    </source>
</evidence>
<gene>
    <name evidence="7" type="primary">surf-1</name>
    <name evidence="7" type="ORF">GCM10017056_26870</name>
</gene>
<dbReference type="PROSITE" id="PS50895">
    <property type="entry name" value="SURF1"/>
    <property type="match status" value="1"/>
</dbReference>
<dbReference type="PANTHER" id="PTHR23427">
    <property type="entry name" value="SURFEIT LOCUS PROTEIN"/>
    <property type="match status" value="1"/>
</dbReference>
<dbReference type="AlphaFoldDB" id="A0A8J3GYS2"/>
<dbReference type="Proteomes" id="UP000626220">
    <property type="component" value="Unassembled WGS sequence"/>
</dbReference>
<evidence type="ECO:0000256" key="6">
    <source>
        <dbReference type="RuleBase" id="RU363076"/>
    </source>
</evidence>
<dbReference type="PANTHER" id="PTHR23427:SF2">
    <property type="entry name" value="SURFEIT LOCUS PROTEIN 1"/>
    <property type="match status" value="1"/>
</dbReference>
<comment type="similarity">
    <text evidence="2 6">Belongs to the SURF1 family.</text>
</comment>
<comment type="caution">
    <text evidence="7">The sequence shown here is derived from an EMBL/GenBank/DDBJ whole genome shotgun (WGS) entry which is preliminary data.</text>
</comment>
<organism evidence="7 8">
    <name type="scientific">Seohaeicola zhoushanensis</name>
    <dbReference type="NCBI Taxonomy" id="1569283"/>
    <lineage>
        <taxon>Bacteria</taxon>
        <taxon>Pseudomonadati</taxon>
        <taxon>Pseudomonadota</taxon>
        <taxon>Alphaproteobacteria</taxon>
        <taxon>Rhodobacterales</taxon>
        <taxon>Roseobacteraceae</taxon>
        <taxon>Seohaeicola</taxon>
    </lineage>
</organism>
<dbReference type="InterPro" id="IPR002994">
    <property type="entry name" value="Surf1/Shy1"/>
</dbReference>
<keyword evidence="5 6" id="KW-0472">Membrane</keyword>